<dbReference type="InParanoid" id="A0A2P5I701"/>
<keyword evidence="3" id="KW-1185">Reference proteome</keyword>
<sequence length="123" mass="13028">MASDKENNPNASSDPGPRPGTKLANSTSALSLRDDAVDEKTNKLQLGPKRNPHDDALDAVVVGGCSTCASHEHPTVKCDREPPPKLLMSGALQTDLEGFTKGTDRVEANLTGPGRRIGRRNSV</sequence>
<name>A0A2P5I701_DIAHE</name>
<dbReference type="AlphaFoldDB" id="A0A2P5I701"/>
<reference evidence="2" key="1">
    <citation type="submission" date="2017-09" db="EMBL/GenBank/DDBJ databases">
        <title>Polyketide synthases of a Diaporthe helianthi virulent isolate.</title>
        <authorList>
            <person name="Baroncelli R."/>
        </authorList>
    </citation>
    <scope>NUCLEOTIDE SEQUENCE [LARGE SCALE GENOMIC DNA]</scope>
    <source>
        <strain evidence="2">7/96</strain>
    </source>
</reference>
<feature type="region of interest" description="Disordered" evidence="1">
    <location>
        <begin position="97"/>
        <end position="123"/>
    </location>
</feature>
<evidence type="ECO:0000313" key="2">
    <source>
        <dbReference type="EMBL" id="POS78302.1"/>
    </source>
</evidence>
<accession>A0A2P5I701</accession>
<dbReference type="Proteomes" id="UP000094444">
    <property type="component" value="Unassembled WGS sequence"/>
</dbReference>
<comment type="caution">
    <text evidence="2">The sequence shown here is derived from an EMBL/GenBank/DDBJ whole genome shotgun (WGS) entry which is preliminary data.</text>
</comment>
<evidence type="ECO:0000313" key="3">
    <source>
        <dbReference type="Proteomes" id="UP000094444"/>
    </source>
</evidence>
<feature type="region of interest" description="Disordered" evidence="1">
    <location>
        <begin position="1"/>
        <end position="54"/>
    </location>
</feature>
<protein>
    <submittedName>
        <fullName evidence="2">Uncharacterized protein</fullName>
    </submittedName>
</protein>
<dbReference type="OrthoDB" id="5244372at2759"/>
<proteinExistence type="predicted"/>
<evidence type="ECO:0000256" key="1">
    <source>
        <dbReference type="SAM" id="MobiDB-lite"/>
    </source>
</evidence>
<dbReference type="EMBL" id="MAVT02000197">
    <property type="protein sequence ID" value="POS78302.1"/>
    <property type="molecule type" value="Genomic_DNA"/>
</dbReference>
<feature type="compositionally biased region" description="Basic and acidic residues" evidence="1">
    <location>
        <begin position="32"/>
        <end position="42"/>
    </location>
</feature>
<organism evidence="2 3">
    <name type="scientific">Diaporthe helianthi</name>
    <dbReference type="NCBI Taxonomy" id="158607"/>
    <lineage>
        <taxon>Eukaryota</taxon>
        <taxon>Fungi</taxon>
        <taxon>Dikarya</taxon>
        <taxon>Ascomycota</taxon>
        <taxon>Pezizomycotina</taxon>
        <taxon>Sordariomycetes</taxon>
        <taxon>Sordariomycetidae</taxon>
        <taxon>Diaporthales</taxon>
        <taxon>Diaporthaceae</taxon>
        <taxon>Diaporthe</taxon>
    </lineage>
</organism>
<gene>
    <name evidence="2" type="ORF">DHEL01_v203310</name>
</gene>